<dbReference type="RefSeq" id="WP_131305569.1">
    <property type="nucleotide sequence ID" value="NZ_SJFN01000002.1"/>
</dbReference>
<dbReference type="GO" id="GO:0006508">
    <property type="term" value="P:proteolysis"/>
    <property type="evidence" value="ECO:0007669"/>
    <property type="project" value="UniProtKB-KW"/>
</dbReference>
<dbReference type="AlphaFoldDB" id="A0A4Q9VXA9"/>
<evidence type="ECO:0000313" key="6">
    <source>
        <dbReference type="Proteomes" id="UP000292781"/>
    </source>
</evidence>
<evidence type="ECO:0000256" key="1">
    <source>
        <dbReference type="ARBA" id="ARBA00022670"/>
    </source>
</evidence>
<dbReference type="PANTHER" id="PTHR43270:SF12">
    <property type="entry name" value="SUCCINYL-DIAMINOPIMELATE DESUCCINYLASE"/>
    <property type="match status" value="1"/>
</dbReference>
<evidence type="ECO:0000259" key="4">
    <source>
        <dbReference type="Pfam" id="PF07687"/>
    </source>
</evidence>
<sequence length="461" mass="49781">MSLASALDRIDAALPASLERLFAFVRLKSISADPAYADEVRMAGTWCVAELEGLGFEASLRETPGHPMVVAHWTGPVADEARHVLFYGHYDVQPVDPLHLWRSDPFDPKIEVQDGVKVIVGRGAADDKGQTLTFIEAVRALLAEDGRLPVRVTVLLEGEEESGSPSLEPFLAAHKDELARDVALVCDTNMWARRRPAITASLRGLVGEEVTIACADRDLHSGLFGGPAWNPIRLLTHVLADLHDADGRVTLPGFYDGVGDLPDEVWKSWEALGTTEATFLAPVGLKTPAGEVGRSILEQVWARPTCEFNGILGGYTGDGFKTVLPATASAKVSFRLVVGQDPAKIREAFRAHVRDRLPPDATASFHPHGGSPGLALPWDSPWLKVGLTALEAEWGVPAVVIGGGGSIPVVGSFERILGMRSLLVGFGLDDDRIHSPNEKYDLESFHKGIRSWARILTALAE</sequence>
<dbReference type="InterPro" id="IPR011650">
    <property type="entry name" value="Peptidase_M20_dimer"/>
</dbReference>
<protein>
    <submittedName>
        <fullName evidence="5">M20/M25/M40 family metallo-hydrolase</fullName>
    </submittedName>
</protein>
<comment type="caution">
    <text evidence="5">The sequence shown here is derived from an EMBL/GenBank/DDBJ whole genome shotgun (WGS) entry which is preliminary data.</text>
</comment>
<organism evidence="5 6">
    <name type="scientific">Siculibacillus lacustris</name>
    <dbReference type="NCBI Taxonomy" id="1549641"/>
    <lineage>
        <taxon>Bacteria</taxon>
        <taxon>Pseudomonadati</taxon>
        <taxon>Pseudomonadota</taxon>
        <taxon>Alphaproteobacteria</taxon>
        <taxon>Hyphomicrobiales</taxon>
        <taxon>Ancalomicrobiaceae</taxon>
        <taxon>Siculibacillus</taxon>
    </lineage>
</organism>
<dbReference type="Proteomes" id="UP000292781">
    <property type="component" value="Unassembled WGS sequence"/>
</dbReference>
<dbReference type="InterPro" id="IPR051458">
    <property type="entry name" value="Cyt/Met_Dipeptidase"/>
</dbReference>
<gene>
    <name evidence="5" type="ORF">EYW49_02370</name>
</gene>
<dbReference type="GO" id="GO:0046872">
    <property type="term" value="F:metal ion binding"/>
    <property type="evidence" value="ECO:0007669"/>
    <property type="project" value="UniProtKB-KW"/>
</dbReference>
<feature type="domain" description="Peptidase M20 dimerisation" evidence="4">
    <location>
        <begin position="202"/>
        <end position="360"/>
    </location>
</feature>
<accession>A0A4Q9VXA9</accession>
<dbReference type="SUPFAM" id="SSF53187">
    <property type="entry name" value="Zn-dependent exopeptidases"/>
    <property type="match status" value="1"/>
</dbReference>
<dbReference type="PANTHER" id="PTHR43270">
    <property type="entry name" value="BETA-ALA-HIS DIPEPTIDASE"/>
    <property type="match status" value="1"/>
</dbReference>
<evidence type="ECO:0000256" key="2">
    <source>
        <dbReference type="ARBA" id="ARBA00022723"/>
    </source>
</evidence>
<dbReference type="OrthoDB" id="9761532at2"/>
<dbReference type="Gene3D" id="3.40.630.10">
    <property type="entry name" value="Zn peptidases"/>
    <property type="match status" value="1"/>
</dbReference>
<reference evidence="5 6" key="1">
    <citation type="submission" date="2019-02" db="EMBL/GenBank/DDBJ databases">
        <title>Siculibacillus lacustris gen. nov., sp. nov., a new rosette-forming bacterium isolated from a freshwater crater lake (Lake St. Ana, Romania).</title>
        <authorList>
            <person name="Felfoldi T."/>
            <person name="Marton Z."/>
            <person name="Szabo A."/>
            <person name="Mentes A."/>
            <person name="Boka K."/>
            <person name="Marialigeti K."/>
            <person name="Mathe I."/>
            <person name="Koncz M."/>
            <person name="Schumann P."/>
            <person name="Toth E."/>
        </authorList>
    </citation>
    <scope>NUCLEOTIDE SEQUENCE [LARGE SCALE GENOMIC DNA]</scope>
    <source>
        <strain evidence="5 6">SA-279</strain>
    </source>
</reference>
<keyword evidence="2" id="KW-0479">Metal-binding</keyword>
<dbReference type="NCBIfam" id="NF006579">
    <property type="entry name" value="PRK09104.1"/>
    <property type="match status" value="1"/>
</dbReference>
<dbReference type="Pfam" id="PF01546">
    <property type="entry name" value="Peptidase_M20"/>
    <property type="match status" value="1"/>
</dbReference>
<keyword evidence="6" id="KW-1185">Reference proteome</keyword>
<keyword evidence="1" id="KW-0645">Protease</keyword>
<keyword evidence="3 5" id="KW-0378">Hydrolase</keyword>
<dbReference type="Gene3D" id="3.30.70.360">
    <property type="match status" value="1"/>
</dbReference>
<name>A0A4Q9VXA9_9HYPH</name>
<dbReference type="InterPro" id="IPR002933">
    <property type="entry name" value="Peptidase_M20"/>
</dbReference>
<evidence type="ECO:0000313" key="5">
    <source>
        <dbReference type="EMBL" id="TBW41018.1"/>
    </source>
</evidence>
<dbReference type="GO" id="GO:0008233">
    <property type="term" value="F:peptidase activity"/>
    <property type="evidence" value="ECO:0007669"/>
    <property type="project" value="UniProtKB-KW"/>
</dbReference>
<dbReference type="Pfam" id="PF07687">
    <property type="entry name" value="M20_dimer"/>
    <property type="match status" value="1"/>
</dbReference>
<proteinExistence type="predicted"/>
<evidence type="ECO:0000256" key="3">
    <source>
        <dbReference type="ARBA" id="ARBA00022801"/>
    </source>
</evidence>
<dbReference type="EMBL" id="SJFN01000002">
    <property type="protein sequence ID" value="TBW41018.1"/>
    <property type="molecule type" value="Genomic_DNA"/>
</dbReference>